<proteinExistence type="predicted"/>
<name>A0A1G6I6Y9_9BACI</name>
<reference evidence="2" key="1">
    <citation type="submission" date="2016-10" db="EMBL/GenBank/DDBJ databases">
        <authorList>
            <person name="Varghese N."/>
        </authorList>
    </citation>
    <scope>NUCLEOTIDE SEQUENCE [LARGE SCALE GENOMIC DNA]</scope>
    <source>
        <strain evidence="2">KPR-7A</strain>
    </source>
</reference>
<sequence>MTEKLNFKEKAEIAIQTGLQLVPYVGPSLSAAYFGTKQEKRFKRIESFYQEFSSLVEELKLQIPSIEQHDEEELITLIEELNEKVEREHTTEKKEFFKRYLLNTLMTPTDQNFDEKRFFLDILSNMTLLECELLTLLHHQDNYTTVRDIVKFGVDQYAIVGAIGRLKLYGLLSTTLGNFAVGGGDNSLNELVKPSTFGEKFINYCLE</sequence>
<evidence type="ECO:0008006" key="3">
    <source>
        <dbReference type="Google" id="ProtNLM"/>
    </source>
</evidence>
<organism evidence="1 2">
    <name type="scientific">Bacillus wiedmannii</name>
    <dbReference type="NCBI Taxonomy" id="1890302"/>
    <lineage>
        <taxon>Bacteria</taxon>
        <taxon>Bacillati</taxon>
        <taxon>Bacillota</taxon>
        <taxon>Bacilli</taxon>
        <taxon>Bacillales</taxon>
        <taxon>Bacillaceae</taxon>
        <taxon>Bacillus</taxon>
        <taxon>Bacillus cereus group</taxon>
    </lineage>
</organism>
<dbReference type="Proteomes" id="UP000183507">
    <property type="component" value="Unassembled WGS sequence"/>
</dbReference>
<evidence type="ECO:0000313" key="1">
    <source>
        <dbReference type="EMBL" id="SDC02221.1"/>
    </source>
</evidence>
<dbReference type="EMBL" id="FMZR01000001">
    <property type="protein sequence ID" value="SDC02221.1"/>
    <property type="molecule type" value="Genomic_DNA"/>
</dbReference>
<accession>A0A1G6I6Y9</accession>
<protein>
    <recommendedName>
        <fullName evidence="3">DUF4393 domain-containing protein</fullName>
    </recommendedName>
</protein>
<dbReference type="RefSeq" id="WP_048566419.1">
    <property type="nucleotide sequence ID" value="NZ_FMZR01000001.1"/>
</dbReference>
<dbReference type="AlphaFoldDB" id="A0A1G6I6Y9"/>
<gene>
    <name evidence="1" type="ORF">SAMN04487767_1015</name>
</gene>
<evidence type="ECO:0000313" key="2">
    <source>
        <dbReference type="Proteomes" id="UP000183507"/>
    </source>
</evidence>